<dbReference type="PANTHER" id="PTHR37540:SF5">
    <property type="entry name" value="TRANSCRIPTION FACTOR DOMAIN-CONTAINING PROTEIN"/>
    <property type="match status" value="1"/>
</dbReference>
<dbReference type="AlphaFoldDB" id="A0A2J6QZW0"/>
<keyword evidence="2" id="KW-1185">Reference proteome</keyword>
<proteinExistence type="predicted"/>
<organism evidence="1 2">
    <name type="scientific">Hyaloscypha variabilis (strain UAMH 11265 / GT02V1 / F)</name>
    <name type="common">Meliniomyces variabilis</name>
    <dbReference type="NCBI Taxonomy" id="1149755"/>
    <lineage>
        <taxon>Eukaryota</taxon>
        <taxon>Fungi</taxon>
        <taxon>Dikarya</taxon>
        <taxon>Ascomycota</taxon>
        <taxon>Pezizomycotina</taxon>
        <taxon>Leotiomycetes</taxon>
        <taxon>Helotiales</taxon>
        <taxon>Hyaloscyphaceae</taxon>
        <taxon>Hyaloscypha</taxon>
        <taxon>Hyaloscypha variabilis</taxon>
    </lineage>
</organism>
<dbReference type="STRING" id="1149755.A0A2J6QZW0"/>
<gene>
    <name evidence="1" type="ORF">L207DRAFT_640590</name>
</gene>
<dbReference type="PANTHER" id="PTHR37540">
    <property type="entry name" value="TRANSCRIPTION FACTOR (ACR-2), PUTATIVE-RELATED-RELATED"/>
    <property type="match status" value="1"/>
</dbReference>
<sequence length="487" mass="54761">MNQRFPPCQGEELRFVAYTGPSKLDAASSKLVRQAARTHAARNRRGIAYRMRSSSIQRPLRANGANHAPFESAKPDGVSLHGTCSSPRHTLDNFRNSPPGDLISIGIPGNLNRLEIDDEAPSKDTNDLIQQISQAFQIIELLGASRVDPFVKWPIPLNHKSMTLIDYLFHDPVGKLAPYRDAWFHTSLLEAGAFHQLLCLASTYLNRISKMGIGTDTQESLAHHLIALRIINSQMCDVRLATSDGVISAIAGFSCYYYMIGDLKAWSTHMSGLKEIVRLRGGFDEVYKSEFLGMILTSVDSSGSCDLDITPYFAFPKTSIRVPPHNPSPRVQELFDHLSTTTTQPPNRDTDLISTFNDLILATSDLRFEASRTRGQIYSDKRYLFRNIFPLFHRLLSLPKAKDATLYEALRLAGILYCVTIRLAFTLFTTRGATQLKKLKVMIEQGWDDNQIVNALRDEGLWWVEAWILAMGVIWALASERVREEDE</sequence>
<dbReference type="Pfam" id="PF11951">
    <property type="entry name" value="Fungal_trans_2"/>
    <property type="match status" value="1"/>
</dbReference>
<dbReference type="OrthoDB" id="3492759at2759"/>
<protein>
    <recommendedName>
        <fullName evidence="3">Transcription factor domain-containing protein</fullName>
    </recommendedName>
</protein>
<accession>A0A2J6QZW0</accession>
<dbReference type="InterPro" id="IPR021858">
    <property type="entry name" value="Fun_TF"/>
</dbReference>
<evidence type="ECO:0008006" key="3">
    <source>
        <dbReference type="Google" id="ProtNLM"/>
    </source>
</evidence>
<evidence type="ECO:0000313" key="2">
    <source>
        <dbReference type="Proteomes" id="UP000235786"/>
    </source>
</evidence>
<reference evidence="1 2" key="1">
    <citation type="submission" date="2016-04" db="EMBL/GenBank/DDBJ databases">
        <title>A degradative enzymes factory behind the ericoid mycorrhizal symbiosis.</title>
        <authorList>
            <consortium name="DOE Joint Genome Institute"/>
            <person name="Martino E."/>
            <person name="Morin E."/>
            <person name="Grelet G."/>
            <person name="Kuo A."/>
            <person name="Kohler A."/>
            <person name="Daghino S."/>
            <person name="Barry K."/>
            <person name="Choi C."/>
            <person name="Cichocki N."/>
            <person name="Clum A."/>
            <person name="Copeland A."/>
            <person name="Hainaut M."/>
            <person name="Haridas S."/>
            <person name="Labutti K."/>
            <person name="Lindquist E."/>
            <person name="Lipzen A."/>
            <person name="Khouja H.-R."/>
            <person name="Murat C."/>
            <person name="Ohm R."/>
            <person name="Olson A."/>
            <person name="Spatafora J."/>
            <person name="Veneault-Fourrey C."/>
            <person name="Henrissat B."/>
            <person name="Grigoriev I."/>
            <person name="Martin F."/>
            <person name="Perotto S."/>
        </authorList>
    </citation>
    <scope>NUCLEOTIDE SEQUENCE [LARGE SCALE GENOMIC DNA]</scope>
    <source>
        <strain evidence="1 2">F</strain>
    </source>
</reference>
<dbReference type="EMBL" id="KZ613961">
    <property type="protein sequence ID" value="PMD31771.1"/>
    <property type="molecule type" value="Genomic_DNA"/>
</dbReference>
<dbReference type="Proteomes" id="UP000235786">
    <property type="component" value="Unassembled WGS sequence"/>
</dbReference>
<evidence type="ECO:0000313" key="1">
    <source>
        <dbReference type="EMBL" id="PMD31771.1"/>
    </source>
</evidence>
<name>A0A2J6QZW0_HYAVF</name>